<organism evidence="1 2">
    <name type="scientific">Kutzneria kofuensis</name>
    <dbReference type="NCBI Taxonomy" id="103725"/>
    <lineage>
        <taxon>Bacteria</taxon>
        <taxon>Bacillati</taxon>
        <taxon>Actinomycetota</taxon>
        <taxon>Actinomycetes</taxon>
        <taxon>Pseudonocardiales</taxon>
        <taxon>Pseudonocardiaceae</taxon>
        <taxon>Kutzneria</taxon>
    </lineage>
</organism>
<protein>
    <submittedName>
        <fullName evidence="1">Uncharacterized protein</fullName>
    </submittedName>
</protein>
<evidence type="ECO:0000313" key="1">
    <source>
        <dbReference type="EMBL" id="MBB5889228.1"/>
    </source>
</evidence>
<dbReference type="EMBL" id="JACHIR010000001">
    <property type="protein sequence ID" value="MBB5889228.1"/>
    <property type="molecule type" value="Genomic_DNA"/>
</dbReference>
<evidence type="ECO:0000313" key="2">
    <source>
        <dbReference type="Proteomes" id="UP000585638"/>
    </source>
</evidence>
<gene>
    <name evidence="1" type="ORF">BJ998_000424</name>
</gene>
<reference evidence="1 2" key="1">
    <citation type="submission" date="2020-08" db="EMBL/GenBank/DDBJ databases">
        <title>Sequencing the genomes of 1000 actinobacteria strains.</title>
        <authorList>
            <person name="Klenk H.-P."/>
        </authorList>
    </citation>
    <scope>NUCLEOTIDE SEQUENCE [LARGE SCALE GENOMIC DNA]</scope>
    <source>
        <strain evidence="1 2">DSM 43851</strain>
    </source>
</reference>
<dbReference type="AlphaFoldDB" id="A0A7W9KAX0"/>
<proteinExistence type="predicted"/>
<sequence length="34" mass="3898">MRPEPFDAHAMSTLALHWVKHRTRPKAVASREAV</sequence>
<keyword evidence="2" id="KW-1185">Reference proteome</keyword>
<comment type="caution">
    <text evidence="1">The sequence shown here is derived from an EMBL/GenBank/DDBJ whole genome shotgun (WGS) entry which is preliminary data.</text>
</comment>
<accession>A0A7W9KAX0</accession>
<name>A0A7W9KAX0_9PSEU</name>
<dbReference type="Proteomes" id="UP000585638">
    <property type="component" value="Unassembled WGS sequence"/>
</dbReference>